<evidence type="ECO:0000256" key="1">
    <source>
        <dbReference type="SAM" id="MobiDB-lite"/>
    </source>
</evidence>
<sequence>MGKKKSKQSALTRTPSTFLSTLALLLLAPACLAQDDNSLPEIIFQHILHATFPDNTLDRFYECLCDIEIIHCRLSYKLRAGVTQFSLPYPLTVSSLEQFRAPSGDATRYKNVLKCDVMQPSAHSGVECHRETAGDNNCVNNERCLTYGVQLNSTICSFQCAQLIWIFAARISVTYNNFGDLPKPTKSQCLASDFPLPRKLTTGSYKSSEVFSNTSSTSYKSNESSGESQPFLIPLSAGIGSYLVVMALALYVAHRIKKRKKKLKGHTRTSPSTPLPGIIATPSSGSLPQDRSNNDEEERVLYQTLDEMADVTRDEGHDVSECDAEGYNIIQDFITGRRQNESRAERVGRPLPNLPSSEIIAPSSAIISDSLISSSNGPYTTIPSHPPPGPVGINPSVPEHTSQPSPCRPNPTPHRRMADLKKYEKMGLVYIQGDDPAFKGHTQVKLVRTEWGDLELISLEDEPIYCNYYSRLQLINLKDDAVGVVGVTDTQTDAHIYNKFQISETETEDSLRNDQSQYILETFNYKQAEERDSPSLLKDPPSPYVDIVFFGPLEMVADASFSPCDYLTALDIDPGLNVCTDSGYLTVLDIDPTTVKC</sequence>
<feature type="compositionally biased region" description="Polar residues" evidence="1">
    <location>
        <begin position="281"/>
        <end position="291"/>
    </location>
</feature>
<evidence type="ECO:0000313" key="5">
    <source>
        <dbReference type="Proteomes" id="UP000735302"/>
    </source>
</evidence>
<keyword evidence="2" id="KW-0472">Membrane</keyword>
<keyword evidence="5" id="KW-1185">Reference proteome</keyword>
<organism evidence="4 5">
    <name type="scientific">Plakobranchus ocellatus</name>
    <dbReference type="NCBI Taxonomy" id="259542"/>
    <lineage>
        <taxon>Eukaryota</taxon>
        <taxon>Metazoa</taxon>
        <taxon>Spiralia</taxon>
        <taxon>Lophotrochozoa</taxon>
        <taxon>Mollusca</taxon>
        <taxon>Gastropoda</taxon>
        <taxon>Heterobranchia</taxon>
        <taxon>Euthyneura</taxon>
        <taxon>Panpulmonata</taxon>
        <taxon>Sacoglossa</taxon>
        <taxon>Placobranchoidea</taxon>
        <taxon>Plakobranchidae</taxon>
        <taxon>Plakobranchus</taxon>
    </lineage>
</organism>
<evidence type="ECO:0008006" key="6">
    <source>
        <dbReference type="Google" id="ProtNLM"/>
    </source>
</evidence>
<keyword evidence="2" id="KW-0812">Transmembrane</keyword>
<name>A0AAV4AW07_9GAST</name>
<evidence type="ECO:0000256" key="3">
    <source>
        <dbReference type="SAM" id="SignalP"/>
    </source>
</evidence>
<keyword evidence="3" id="KW-0732">Signal</keyword>
<accession>A0AAV4AW07</accession>
<dbReference type="Proteomes" id="UP000735302">
    <property type="component" value="Unassembled WGS sequence"/>
</dbReference>
<comment type="caution">
    <text evidence="4">The sequence shown here is derived from an EMBL/GenBank/DDBJ whole genome shotgun (WGS) entry which is preliminary data.</text>
</comment>
<protein>
    <recommendedName>
        <fullName evidence="6">FZ domain-containing protein</fullName>
    </recommendedName>
</protein>
<feature type="transmembrane region" description="Helical" evidence="2">
    <location>
        <begin position="231"/>
        <end position="253"/>
    </location>
</feature>
<feature type="region of interest" description="Disordered" evidence="1">
    <location>
        <begin position="377"/>
        <end position="415"/>
    </location>
</feature>
<feature type="signal peptide" evidence="3">
    <location>
        <begin position="1"/>
        <end position="33"/>
    </location>
</feature>
<dbReference type="EMBL" id="BLXT01004298">
    <property type="protein sequence ID" value="GFO11435.1"/>
    <property type="molecule type" value="Genomic_DNA"/>
</dbReference>
<proteinExistence type="predicted"/>
<feature type="chain" id="PRO_5043539779" description="FZ domain-containing protein" evidence="3">
    <location>
        <begin position="34"/>
        <end position="597"/>
    </location>
</feature>
<feature type="region of interest" description="Disordered" evidence="1">
    <location>
        <begin position="261"/>
        <end position="296"/>
    </location>
</feature>
<dbReference type="AlphaFoldDB" id="A0AAV4AW07"/>
<keyword evidence="2" id="KW-1133">Transmembrane helix</keyword>
<evidence type="ECO:0000313" key="4">
    <source>
        <dbReference type="EMBL" id="GFO11435.1"/>
    </source>
</evidence>
<gene>
    <name evidence="4" type="ORF">PoB_003794000</name>
</gene>
<feature type="region of interest" description="Disordered" evidence="1">
    <location>
        <begin position="207"/>
        <end position="228"/>
    </location>
</feature>
<evidence type="ECO:0000256" key="2">
    <source>
        <dbReference type="SAM" id="Phobius"/>
    </source>
</evidence>
<reference evidence="4 5" key="1">
    <citation type="journal article" date="2021" name="Elife">
        <title>Chloroplast acquisition without the gene transfer in kleptoplastic sea slugs, Plakobranchus ocellatus.</title>
        <authorList>
            <person name="Maeda T."/>
            <person name="Takahashi S."/>
            <person name="Yoshida T."/>
            <person name="Shimamura S."/>
            <person name="Takaki Y."/>
            <person name="Nagai Y."/>
            <person name="Toyoda A."/>
            <person name="Suzuki Y."/>
            <person name="Arimoto A."/>
            <person name="Ishii H."/>
            <person name="Satoh N."/>
            <person name="Nishiyama T."/>
            <person name="Hasebe M."/>
            <person name="Maruyama T."/>
            <person name="Minagawa J."/>
            <person name="Obokata J."/>
            <person name="Shigenobu S."/>
        </authorList>
    </citation>
    <scope>NUCLEOTIDE SEQUENCE [LARGE SCALE GENOMIC DNA]</scope>
</reference>